<dbReference type="Proteomes" id="UP000018951">
    <property type="component" value="Unassembled WGS sequence"/>
</dbReference>
<evidence type="ECO:0000313" key="3">
    <source>
        <dbReference type="Proteomes" id="UP000018951"/>
    </source>
</evidence>
<dbReference type="EMBL" id="AXCJ01000009">
    <property type="protein sequence ID" value="ETO91044.1"/>
    <property type="molecule type" value="Genomic_DNA"/>
</dbReference>
<protein>
    <submittedName>
        <fullName evidence="2">Transposase</fullName>
    </submittedName>
</protein>
<gene>
    <name evidence="2" type="primary">isftu2</name>
    <name evidence="2" type="ORF">P857_119</name>
</gene>
<dbReference type="GO" id="GO:0006313">
    <property type="term" value="P:DNA transposition"/>
    <property type="evidence" value="ECO:0007669"/>
    <property type="project" value="InterPro"/>
</dbReference>
<feature type="domain" description="Transposase IS4-like" evidence="1">
    <location>
        <begin position="2"/>
        <end position="67"/>
    </location>
</feature>
<evidence type="ECO:0000313" key="2">
    <source>
        <dbReference type="EMBL" id="ETO91044.1"/>
    </source>
</evidence>
<dbReference type="GO" id="GO:0003677">
    <property type="term" value="F:DNA binding"/>
    <property type="evidence" value="ECO:0007669"/>
    <property type="project" value="InterPro"/>
</dbReference>
<proteinExistence type="predicted"/>
<dbReference type="AlphaFoldDB" id="W2UYN1"/>
<comment type="caution">
    <text evidence="2">The sequence shown here is derived from an EMBL/GenBank/DDBJ whole genome shotgun (WGS) entry which is preliminary data.</text>
</comment>
<dbReference type="Pfam" id="PF01609">
    <property type="entry name" value="DDE_Tnp_1"/>
    <property type="match status" value="1"/>
</dbReference>
<keyword evidence="3" id="KW-1185">Reference proteome</keyword>
<name>W2UYN1_9RICK</name>
<organism evidence="2 3">
    <name type="scientific">Candidatus Xenolissoclinum pacificiensis L6</name>
    <dbReference type="NCBI Taxonomy" id="1401685"/>
    <lineage>
        <taxon>Bacteria</taxon>
        <taxon>Pseudomonadati</taxon>
        <taxon>Pseudomonadota</taxon>
        <taxon>Alphaproteobacteria</taxon>
        <taxon>Rickettsiales</taxon>
        <taxon>Anaplasmataceae</taxon>
        <taxon>Candidatus Xenolissoclinum</taxon>
    </lineage>
</organism>
<evidence type="ECO:0000259" key="1">
    <source>
        <dbReference type="Pfam" id="PF01609"/>
    </source>
</evidence>
<accession>W2UYN1</accession>
<sequence>MGNPLKFIIIGENRNDIIKAEALKEDIKSTTVIGDKGYDSKKFRDHLDDKQCKIVIPPRRNRKVQYEYEKHIYIERHSIECFFGRLKHFIRVFFRFDKTNPLIRPLLTLPLP</sequence>
<dbReference type="GO" id="GO:0004803">
    <property type="term" value="F:transposase activity"/>
    <property type="evidence" value="ECO:0007669"/>
    <property type="project" value="InterPro"/>
</dbReference>
<reference evidence="2 3" key="1">
    <citation type="journal article" date="2013" name="PLoS ONE">
        <title>Bacterial endosymbiosis in a chordate host: long-term co-evolution and conservation of secondary metabolism.</title>
        <authorList>
            <person name="Kwan J.C."/>
            <person name="Schmidt E.W."/>
        </authorList>
    </citation>
    <scope>NUCLEOTIDE SEQUENCE [LARGE SCALE GENOMIC DNA]</scope>
    <source>
        <strain evidence="3">L6</strain>
    </source>
</reference>
<dbReference type="InterPro" id="IPR002559">
    <property type="entry name" value="Transposase_11"/>
</dbReference>